<sequence>MQQHPLRSMIDGYSLKGDLMPKIISILPDVEIVFSLPSGKIIENKSIIYLLAHYIGATVKLDDINRAQLFSLEGEMKDLVLIINHSDFIFLTDQEFEKKSLETKTFMQPD</sequence>
<organism evidence="1 2">
    <name type="scientific">Rosenbergiella nectarea</name>
    <dbReference type="NCBI Taxonomy" id="988801"/>
    <lineage>
        <taxon>Bacteria</taxon>
        <taxon>Pseudomonadati</taxon>
        <taxon>Pseudomonadota</taxon>
        <taxon>Gammaproteobacteria</taxon>
        <taxon>Enterobacterales</taxon>
        <taxon>Erwiniaceae</taxon>
        <taxon>Rosenbergiella</taxon>
    </lineage>
</organism>
<evidence type="ECO:0000313" key="2">
    <source>
        <dbReference type="Proteomes" id="UP000242515"/>
    </source>
</evidence>
<name>A0A1H9F5D7_9GAMM</name>
<proteinExistence type="predicted"/>
<reference evidence="2" key="1">
    <citation type="submission" date="2016-10" db="EMBL/GenBank/DDBJ databases">
        <authorList>
            <person name="Varghese N."/>
            <person name="Submissions S."/>
        </authorList>
    </citation>
    <scope>NUCLEOTIDE SEQUENCE [LARGE SCALE GENOMIC DNA]</scope>
    <source>
        <strain evidence="2">8N4</strain>
    </source>
</reference>
<gene>
    <name evidence="1" type="ORF">SAMN05216522_102171</name>
</gene>
<keyword evidence="2" id="KW-1185">Reference proteome</keyword>
<dbReference type="EMBL" id="FOGC01000002">
    <property type="protein sequence ID" value="SEQ33089.1"/>
    <property type="molecule type" value="Genomic_DNA"/>
</dbReference>
<protein>
    <submittedName>
        <fullName evidence="1">Uncharacterized protein</fullName>
    </submittedName>
</protein>
<accession>A0A1H9F5D7</accession>
<evidence type="ECO:0000313" key="1">
    <source>
        <dbReference type="EMBL" id="SEQ33089.1"/>
    </source>
</evidence>
<dbReference type="AlphaFoldDB" id="A0A1H9F5D7"/>
<dbReference type="Proteomes" id="UP000242515">
    <property type="component" value="Unassembled WGS sequence"/>
</dbReference>